<name>A0A834MKJ7_RHYFE</name>
<protein>
    <submittedName>
        <fullName evidence="1">Uncharacterized protein</fullName>
    </submittedName>
</protein>
<organism evidence="1 2">
    <name type="scientific">Rhynchophorus ferrugineus</name>
    <name type="common">Red palm weevil</name>
    <name type="synonym">Curculio ferrugineus</name>
    <dbReference type="NCBI Taxonomy" id="354439"/>
    <lineage>
        <taxon>Eukaryota</taxon>
        <taxon>Metazoa</taxon>
        <taxon>Ecdysozoa</taxon>
        <taxon>Arthropoda</taxon>
        <taxon>Hexapoda</taxon>
        <taxon>Insecta</taxon>
        <taxon>Pterygota</taxon>
        <taxon>Neoptera</taxon>
        <taxon>Endopterygota</taxon>
        <taxon>Coleoptera</taxon>
        <taxon>Polyphaga</taxon>
        <taxon>Cucujiformia</taxon>
        <taxon>Curculionidae</taxon>
        <taxon>Dryophthorinae</taxon>
        <taxon>Rhynchophorus</taxon>
    </lineage>
</organism>
<proteinExistence type="predicted"/>
<evidence type="ECO:0000313" key="2">
    <source>
        <dbReference type="Proteomes" id="UP000625711"/>
    </source>
</evidence>
<sequence length="131" mass="15126">MGLFIGSVSMSQWLSKRLTNSDSDMLRGFYRIYLRRCVPAWDRLSDASKLFMRFAPSLPHSHQFVYVSRNRLLSCHKGEGKDALRKPLHYCVTDSFIQSMCSIKTSVFMACDKGPHYIPVTEDKLQIMNIL</sequence>
<keyword evidence="2" id="KW-1185">Reference proteome</keyword>
<dbReference type="EMBL" id="JAACXV010000045">
    <property type="protein sequence ID" value="KAF7285751.1"/>
    <property type="molecule type" value="Genomic_DNA"/>
</dbReference>
<evidence type="ECO:0000313" key="1">
    <source>
        <dbReference type="EMBL" id="KAF7285751.1"/>
    </source>
</evidence>
<reference evidence="1" key="1">
    <citation type="submission" date="2020-08" db="EMBL/GenBank/DDBJ databases">
        <title>Genome sequencing and assembly of the red palm weevil Rhynchophorus ferrugineus.</title>
        <authorList>
            <person name="Dias G.B."/>
            <person name="Bergman C.M."/>
            <person name="Manee M."/>
        </authorList>
    </citation>
    <scope>NUCLEOTIDE SEQUENCE</scope>
    <source>
        <strain evidence="1">AA-2017</strain>
        <tissue evidence="1">Whole larva</tissue>
    </source>
</reference>
<gene>
    <name evidence="1" type="ORF">GWI33_010119</name>
</gene>
<comment type="caution">
    <text evidence="1">The sequence shown here is derived from an EMBL/GenBank/DDBJ whole genome shotgun (WGS) entry which is preliminary data.</text>
</comment>
<dbReference type="AlphaFoldDB" id="A0A834MKJ7"/>
<dbReference type="Proteomes" id="UP000625711">
    <property type="component" value="Unassembled WGS sequence"/>
</dbReference>
<accession>A0A834MKJ7</accession>